<dbReference type="PROSITE" id="PS50850">
    <property type="entry name" value="MFS"/>
    <property type="match status" value="1"/>
</dbReference>
<keyword evidence="3" id="KW-0813">Transport</keyword>
<feature type="transmembrane region" description="Helical" evidence="8">
    <location>
        <begin position="295"/>
        <end position="316"/>
    </location>
</feature>
<dbReference type="CDD" id="cd17502">
    <property type="entry name" value="MFS_Azr1_MDR_like"/>
    <property type="match status" value="1"/>
</dbReference>
<evidence type="ECO:0000256" key="4">
    <source>
        <dbReference type="ARBA" id="ARBA00022475"/>
    </source>
</evidence>
<dbReference type="PANTHER" id="PTHR23501:SF197">
    <property type="entry name" value="COMD"/>
    <property type="match status" value="1"/>
</dbReference>
<dbReference type="Proteomes" id="UP000543579">
    <property type="component" value="Unassembled WGS sequence"/>
</dbReference>
<name>A0A7W5CJ25_9MICO</name>
<dbReference type="GO" id="GO:0005886">
    <property type="term" value="C:plasma membrane"/>
    <property type="evidence" value="ECO:0007669"/>
    <property type="project" value="UniProtKB-SubCell"/>
</dbReference>
<evidence type="ECO:0000256" key="6">
    <source>
        <dbReference type="ARBA" id="ARBA00022989"/>
    </source>
</evidence>
<feature type="transmembrane region" description="Helical" evidence="8">
    <location>
        <begin position="197"/>
        <end position="218"/>
    </location>
</feature>
<dbReference type="PANTHER" id="PTHR23501">
    <property type="entry name" value="MAJOR FACILITATOR SUPERFAMILY"/>
    <property type="match status" value="1"/>
</dbReference>
<dbReference type="InterPro" id="IPR020846">
    <property type="entry name" value="MFS_dom"/>
</dbReference>
<dbReference type="PRINTS" id="PR01036">
    <property type="entry name" value="TCRTETB"/>
</dbReference>
<dbReference type="Pfam" id="PF07690">
    <property type="entry name" value="MFS_1"/>
    <property type="match status" value="1"/>
</dbReference>
<keyword evidence="7 8" id="KW-0472">Membrane</keyword>
<accession>A0A7W5CJ25</accession>
<proteinExistence type="inferred from homology"/>
<dbReference type="SUPFAM" id="SSF103473">
    <property type="entry name" value="MFS general substrate transporter"/>
    <property type="match status" value="1"/>
</dbReference>
<evidence type="ECO:0000256" key="7">
    <source>
        <dbReference type="ARBA" id="ARBA00023136"/>
    </source>
</evidence>
<evidence type="ECO:0000313" key="11">
    <source>
        <dbReference type="Proteomes" id="UP000543579"/>
    </source>
</evidence>
<feature type="domain" description="Major facilitator superfamily (MFS) profile" evidence="9">
    <location>
        <begin position="11"/>
        <end position="480"/>
    </location>
</feature>
<comment type="caution">
    <text evidence="10">The sequence shown here is derived from an EMBL/GenBank/DDBJ whole genome shotgun (WGS) entry which is preliminary data.</text>
</comment>
<keyword evidence="6 8" id="KW-1133">Transmembrane helix</keyword>
<evidence type="ECO:0000259" key="9">
    <source>
        <dbReference type="PROSITE" id="PS50850"/>
    </source>
</evidence>
<evidence type="ECO:0000256" key="8">
    <source>
        <dbReference type="SAM" id="Phobius"/>
    </source>
</evidence>
<dbReference type="RefSeq" id="WP_183419101.1">
    <property type="nucleotide sequence ID" value="NZ_JACHXY010000001.1"/>
</dbReference>
<dbReference type="InterPro" id="IPR011701">
    <property type="entry name" value="MFS"/>
</dbReference>
<feature type="transmembrane region" description="Helical" evidence="8">
    <location>
        <begin position="162"/>
        <end position="185"/>
    </location>
</feature>
<dbReference type="GO" id="GO:0022857">
    <property type="term" value="F:transmembrane transporter activity"/>
    <property type="evidence" value="ECO:0007669"/>
    <property type="project" value="InterPro"/>
</dbReference>
<reference evidence="10 11" key="1">
    <citation type="submission" date="2020-08" db="EMBL/GenBank/DDBJ databases">
        <title>Genomic Encyclopedia of Type Strains, Phase III (KMG-III): the genomes of soil and plant-associated and newly described type strains.</title>
        <authorList>
            <person name="Whitman W."/>
        </authorList>
    </citation>
    <scope>NUCLEOTIDE SEQUENCE [LARGE SCALE GENOMIC DNA]</scope>
    <source>
        <strain evidence="10 11">CECT 8356</strain>
    </source>
</reference>
<evidence type="ECO:0000256" key="1">
    <source>
        <dbReference type="ARBA" id="ARBA00004651"/>
    </source>
</evidence>
<dbReference type="Gene3D" id="1.20.1250.20">
    <property type="entry name" value="MFS general substrate transporter like domains"/>
    <property type="match status" value="2"/>
</dbReference>
<feature type="transmembrane region" description="Helical" evidence="8">
    <location>
        <begin position="399"/>
        <end position="421"/>
    </location>
</feature>
<dbReference type="AlphaFoldDB" id="A0A7W5CJ25"/>
<sequence>MTLSPARVRILVAALLTVSFLGALDHTVVSTSLATIAGDLGALEHMSWIVVGYTLAATAMLPVLGKLGDIVGPRRVFLVSIVAFLVASLLCGFAPDLGWLIAARVLQGLGSAGIQLMSQTIIARVTSPRQRPRYMAIIGAAFPVAIVVGPVVGGLITDYWGWSWVFWINIPVGLVALALALIALPRLPGGAHPRFDIPGSVVFTGALLALVLAVTWIGDETLRPVALVCAVVAIIGILALVFIERRAIAPILPPRIFRNRTILACLGLSLIIGAGLFAVVAYVPTYVQMAYRTTATVSGLVPIATVLGMLVSNLLTGWLVSRSGRYRAYPIIGTALGAGGLGVMAALPVGAPLWVPMVVMAIVGIGTGSFMNLIFAVVQSAAARDDLGAVTATTNLVRQVGSAVGTAVIGGVVGFGVAANLPGGLDADTLTPAAVRSAPAGLQAEVAAVYHDVFGPVFLGLAIVYACGLVIALLLPAGRLSDETPAPLPTPSDVDRQPA</sequence>
<feature type="transmembrane region" description="Helical" evidence="8">
    <location>
        <begin position="134"/>
        <end position="156"/>
    </location>
</feature>
<dbReference type="InterPro" id="IPR036259">
    <property type="entry name" value="MFS_trans_sf"/>
</dbReference>
<comment type="subcellular location">
    <subcellularLocation>
        <location evidence="1">Cell membrane</location>
        <topology evidence="1">Multi-pass membrane protein</topology>
    </subcellularLocation>
</comment>
<feature type="transmembrane region" description="Helical" evidence="8">
    <location>
        <begin position="224"/>
        <end position="243"/>
    </location>
</feature>
<evidence type="ECO:0000313" key="10">
    <source>
        <dbReference type="EMBL" id="MBB3157729.1"/>
    </source>
</evidence>
<evidence type="ECO:0000256" key="3">
    <source>
        <dbReference type="ARBA" id="ARBA00022448"/>
    </source>
</evidence>
<dbReference type="FunFam" id="1.20.1720.10:FF:000004">
    <property type="entry name" value="EmrB/QacA family drug resistance transporter"/>
    <property type="match status" value="1"/>
</dbReference>
<feature type="transmembrane region" description="Helical" evidence="8">
    <location>
        <begin position="453"/>
        <end position="475"/>
    </location>
</feature>
<feature type="transmembrane region" description="Helical" evidence="8">
    <location>
        <begin position="353"/>
        <end position="378"/>
    </location>
</feature>
<gene>
    <name evidence="10" type="ORF">FHS07_001413</name>
</gene>
<evidence type="ECO:0000256" key="2">
    <source>
        <dbReference type="ARBA" id="ARBA00007520"/>
    </source>
</evidence>
<protein>
    <submittedName>
        <fullName evidence="10">EmrB/QacA subfamily drug resistance transporter</fullName>
    </submittedName>
</protein>
<keyword evidence="4" id="KW-1003">Cell membrane</keyword>
<feature type="transmembrane region" description="Helical" evidence="8">
    <location>
        <begin position="76"/>
        <end position="95"/>
    </location>
</feature>
<evidence type="ECO:0000256" key="5">
    <source>
        <dbReference type="ARBA" id="ARBA00022692"/>
    </source>
</evidence>
<comment type="similarity">
    <text evidence="2">Belongs to the major facilitator superfamily. TCR/Tet family.</text>
</comment>
<feature type="transmembrane region" description="Helical" evidence="8">
    <location>
        <begin position="328"/>
        <end position="347"/>
    </location>
</feature>
<keyword evidence="5 8" id="KW-0812">Transmembrane</keyword>
<organism evidence="10 11">
    <name type="scientific">Microbacterium proteolyticum</name>
    <dbReference type="NCBI Taxonomy" id="1572644"/>
    <lineage>
        <taxon>Bacteria</taxon>
        <taxon>Bacillati</taxon>
        <taxon>Actinomycetota</taxon>
        <taxon>Actinomycetes</taxon>
        <taxon>Micrococcales</taxon>
        <taxon>Microbacteriaceae</taxon>
        <taxon>Microbacterium</taxon>
    </lineage>
</organism>
<feature type="transmembrane region" description="Helical" evidence="8">
    <location>
        <begin position="263"/>
        <end position="283"/>
    </location>
</feature>
<dbReference type="EMBL" id="JACHXY010000001">
    <property type="protein sequence ID" value="MBB3157729.1"/>
    <property type="molecule type" value="Genomic_DNA"/>
</dbReference>
<feature type="transmembrane region" description="Helical" evidence="8">
    <location>
        <begin position="46"/>
        <end position="64"/>
    </location>
</feature>
<feature type="transmembrane region" description="Helical" evidence="8">
    <location>
        <begin position="101"/>
        <end position="122"/>
    </location>
</feature>